<dbReference type="EMBL" id="BSUM01000001">
    <property type="protein sequence ID" value="GMA32475.1"/>
    <property type="molecule type" value="Genomic_DNA"/>
</dbReference>
<dbReference type="RefSeq" id="WP_284251160.1">
    <property type="nucleotide sequence ID" value="NZ_BSUM01000001.1"/>
</dbReference>
<keyword evidence="3 4" id="KW-0326">Glycosidase</keyword>
<dbReference type="Pfam" id="PF04616">
    <property type="entry name" value="Glyco_hydro_43"/>
    <property type="match status" value="1"/>
</dbReference>
<comment type="similarity">
    <text evidence="1 4">Belongs to the glycosyl hydrolase 43 family.</text>
</comment>
<protein>
    <submittedName>
        <fullName evidence="6">Xylosidase/arabinosidase</fullName>
    </submittedName>
</protein>
<sequence length="534" mass="55872">MSNARAIDVRSVVVRPEAWEGATNPVLPGFHPDPSVCRVDHGPPGAPDVWFYLVSSTFEYLPGLPIHRSRDLVTWEHVGHAVTDQLEYAGVGDSGGLYAPTLRHDGARFLLVCTHLGGPEGASGNFAMTATDAAGPWSAPVWWHDSTGIDPSLLLDDDGRIWAHGARAAAEPRWEHQGEIWVREVDPGTLQLVGTEAVVFSTALVGGAWTEGPHLVRRDEHVVLVAAEGGTGEHHAIVTARATSPLGPFEVFLDNPALTHRHLGPGTAVTNVGHGDLVEAADGSWWAVCLASRMVDGVDLLGRETFLVPVAWVDGWPRFAPGVGTLVPEPGGPDGVARGEVGPPPRSPWIAVRRLPEVVADLTDPEAPRLRAGRGLDHAEPAFLGRRLLSPRSSLALEVPGGAAVDAGVAEVGLALRHSTRQWLTVGIRTAASDGEGAPHARHVVVTTCRDGELTTTSGPAVTGAGRLGITVAGRSARPTWTPRDGDAVGLGTVDVAHLATVHAGGFVGVVAGPYAIGDGDVTVGPLTLREVTG</sequence>
<organism evidence="6 7">
    <name type="scientific">Litorihabitans aurantiacus</name>
    <dbReference type="NCBI Taxonomy" id="1930061"/>
    <lineage>
        <taxon>Bacteria</taxon>
        <taxon>Bacillati</taxon>
        <taxon>Actinomycetota</taxon>
        <taxon>Actinomycetes</taxon>
        <taxon>Micrococcales</taxon>
        <taxon>Beutenbergiaceae</taxon>
        <taxon>Litorihabitans</taxon>
    </lineage>
</organism>
<evidence type="ECO:0000313" key="7">
    <source>
        <dbReference type="Proteomes" id="UP001157161"/>
    </source>
</evidence>
<name>A0AA37XFX8_9MICO</name>
<dbReference type="GO" id="GO:0005975">
    <property type="term" value="P:carbohydrate metabolic process"/>
    <property type="evidence" value="ECO:0007669"/>
    <property type="project" value="InterPro"/>
</dbReference>
<dbReference type="InterPro" id="IPR023296">
    <property type="entry name" value="Glyco_hydro_beta-prop_sf"/>
</dbReference>
<feature type="domain" description="Beta-xylosidase C-terminal Concanavalin A-like" evidence="5">
    <location>
        <begin position="371"/>
        <end position="520"/>
    </location>
</feature>
<dbReference type="PANTHER" id="PTHR42812:SF12">
    <property type="entry name" value="BETA-XYLOSIDASE-RELATED"/>
    <property type="match status" value="1"/>
</dbReference>
<reference evidence="6" key="2">
    <citation type="submission" date="2023-02" db="EMBL/GenBank/DDBJ databases">
        <authorList>
            <person name="Sun Q."/>
            <person name="Mori K."/>
        </authorList>
    </citation>
    <scope>NUCLEOTIDE SEQUENCE</scope>
    <source>
        <strain evidence="6">NBRC 112290</strain>
    </source>
</reference>
<dbReference type="GO" id="GO:0004553">
    <property type="term" value="F:hydrolase activity, hydrolyzing O-glycosyl compounds"/>
    <property type="evidence" value="ECO:0007669"/>
    <property type="project" value="InterPro"/>
</dbReference>
<comment type="caution">
    <text evidence="6">The sequence shown here is derived from an EMBL/GenBank/DDBJ whole genome shotgun (WGS) entry which is preliminary data.</text>
</comment>
<keyword evidence="2 4" id="KW-0378">Hydrolase</keyword>
<dbReference type="AlphaFoldDB" id="A0AA37XFX8"/>
<accession>A0AA37XFX8</accession>
<dbReference type="Gene3D" id="2.60.120.200">
    <property type="match status" value="1"/>
</dbReference>
<gene>
    <name evidence="6" type="primary">xylB_2</name>
    <name evidence="6" type="ORF">GCM10025875_24670</name>
</gene>
<proteinExistence type="inferred from homology"/>
<keyword evidence="7" id="KW-1185">Reference proteome</keyword>
<dbReference type="InterPro" id="IPR006710">
    <property type="entry name" value="Glyco_hydro_43"/>
</dbReference>
<reference evidence="6" key="1">
    <citation type="journal article" date="2014" name="Int. J. Syst. Evol. Microbiol.">
        <title>Complete genome sequence of Corynebacterium casei LMG S-19264T (=DSM 44701T), isolated from a smear-ripened cheese.</title>
        <authorList>
            <consortium name="US DOE Joint Genome Institute (JGI-PGF)"/>
            <person name="Walter F."/>
            <person name="Albersmeier A."/>
            <person name="Kalinowski J."/>
            <person name="Ruckert C."/>
        </authorList>
    </citation>
    <scope>NUCLEOTIDE SEQUENCE</scope>
    <source>
        <strain evidence="6">NBRC 112290</strain>
    </source>
</reference>
<dbReference type="SUPFAM" id="SSF75005">
    <property type="entry name" value="Arabinanase/levansucrase/invertase"/>
    <property type="match status" value="1"/>
</dbReference>
<evidence type="ECO:0000313" key="6">
    <source>
        <dbReference type="EMBL" id="GMA32475.1"/>
    </source>
</evidence>
<evidence type="ECO:0000256" key="4">
    <source>
        <dbReference type="RuleBase" id="RU361187"/>
    </source>
</evidence>
<dbReference type="Proteomes" id="UP001157161">
    <property type="component" value="Unassembled WGS sequence"/>
</dbReference>
<dbReference type="CDD" id="cd18617">
    <property type="entry name" value="GH43_XynB-like"/>
    <property type="match status" value="1"/>
</dbReference>
<evidence type="ECO:0000256" key="1">
    <source>
        <dbReference type="ARBA" id="ARBA00009865"/>
    </source>
</evidence>
<dbReference type="InterPro" id="IPR051795">
    <property type="entry name" value="Glycosyl_Hydrlase_43"/>
</dbReference>
<dbReference type="Gene3D" id="2.115.10.20">
    <property type="entry name" value="Glycosyl hydrolase domain, family 43"/>
    <property type="match status" value="1"/>
</dbReference>
<evidence type="ECO:0000259" key="5">
    <source>
        <dbReference type="Pfam" id="PF17851"/>
    </source>
</evidence>
<dbReference type="Pfam" id="PF17851">
    <property type="entry name" value="GH43_C2"/>
    <property type="match status" value="1"/>
</dbReference>
<evidence type="ECO:0000256" key="3">
    <source>
        <dbReference type="ARBA" id="ARBA00023295"/>
    </source>
</evidence>
<dbReference type="InterPro" id="IPR041542">
    <property type="entry name" value="GH43_C2"/>
</dbReference>
<evidence type="ECO:0000256" key="2">
    <source>
        <dbReference type="ARBA" id="ARBA00022801"/>
    </source>
</evidence>
<dbReference type="PANTHER" id="PTHR42812">
    <property type="entry name" value="BETA-XYLOSIDASE"/>
    <property type="match status" value="1"/>
</dbReference>